<dbReference type="SUPFAM" id="SSF161084">
    <property type="entry name" value="MAPEG domain-like"/>
    <property type="match status" value="1"/>
</dbReference>
<evidence type="ECO:0000256" key="1">
    <source>
        <dbReference type="ARBA" id="ARBA00004370"/>
    </source>
</evidence>
<sequence length="137" mass="15615">MPAVEMFARRAKPFPPGSRPPEDNKLIGKQTTVVTDTSSSIEFTKDERVNKTINNDIDNDRYFFIFLLATTYFSDSTSQICVDTIGYSILYLFIRSFYAVTYIMALKPWRTIMFAFGFALTLVPSLNPVITMSLQPN</sequence>
<evidence type="ECO:0000256" key="3">
    <source>
        <dbReference type="ARBA" id="ARBA00022989"/>
    </source>
</evidence>
<feature type="transmembrane region" description="Helical" evidence="5">
    <location>
        <begin position="85"/>
        <end position="105"/>
    </location>
</feature>
<comment type="caution">
    <text evidence="6">The sequence shown here is derived from an EMBL/GenBank/DDBJ whole genome shotgun (WGS) entry which is preliminary data.</text>
</comment>
<dbReference type="Gene3D" id="1.20.120.550">
    <property type="entry name" value="Membrane associated eicosanoid/glutathione metabolism-like domain"/>
    <property type="match status" value="1"/>
</dbReference>
<dbReference type="GO" id="GO:0016020">
    <property type="term" value="C:membrane"/>
    <property type="evidence" value="ECO:0007669"/>
    <property type="project" value="UniProtKB-SubCell"/>
</dbReference>
<gene>
    <name evidence="6" type="ORF">BJG266_LOCUS47576</name>
    <name evidence="7" type="ORF">QVE165_LOCUS64617</name>
</gene>
<keyword evidence="4 5" id="KW-0472">Membrane</keyword>
<dbReference type="Proteomes" id="UP000663832">
    <property type="component" value="Unassembled WGS sequence"/>
</dbReference>
<accession>A0A815YF21</accession>
<comment type="subcellular location">
    <subcellularLocation>
        <location evidence="1">Membrane</location>
    </subcellularLocation>
</comment>
<dbReference type="EMBL" id="CAJNOM010006068">
    <property type="protein sequence ID" value="CAF1667932.1"/>
    <property type="molecule type" value="Genomic_DNA"/>
</dbReference>
<proteinExistence type="predicted"/>
<keyword evidence="8" id="KW-1185">Reference proteome</keyword>
<evidence type="ECO:0000256" key="5">
    <source>
        <dbReference type="SAM" id="Phobius"/>
    </source>
</evidence>
<dbReference type="Pfam" id="PF01124">
    <property type="entry name" value="MAPEG"/>
    <property type="match status" value="1"/>
</dbReference>
<keyword evidence="3 5" id="KW-1133">Transmembrane helix</keyword>
<evidence type="ECO:0000256" key="2">
    <source>
        <dbReference type="ARBA" id="ARBA00022692"/>
    </source>
</evidence>
<dbReference type="Proteomes" id="UP000663877">
    <property type="component" value="Unassembled WGS sequence"/>
</dbReference>
<evidence type="ECO:0000313" key="6">
    <source>
        <dbReference type="EMBL" id="CAF1568963.1"/>
    </source>
</evidence>
<feature type="transmembrane region" description="Helical" evidence="5">
    <location>
        <begin position="112"/>
        <end position="134"/>
    </location>
</feature>
<evidence type="ECO:0000313" key="9">
    <source>
        <dbReference type="Proteomes" id="UP000663877"/>
    </source>
</evidence>
<name>A0A815YF21_9BILA</name>
<dbReference type="AlphaFoldDB" id="A0A815YF21"/>
<protein>
    <submittedName>
        <fullName evidence="6">Uncharacterized protein</fullName>
    </submittedName>
</protein>
<keyword evidence="2 5" id="KW-0812">Transmembrane</keyword>
<dbReference type="InterPro" id="IPR001129">
    <property type="entry name" value="Membr-assoc_MAPEG"/>
</dbReference>
<dbReference type="EMBL" id="CAJNOI010005660">
    <property type="protein sequence ID" value="CAF1568963.1"/>
    <property type="molecule type" value="Genomic_DNA"/>
</dbReference>
<organism evidence="6 9">
    <name type="scientific">Adineta steineri</name>
    <dbReference type="NCBI Taxonomy" id="433720"/>
    <lineage>
        <taxon>Eukaryota</taxon>
        <taxon>Metazoa</taxon>
        <taxon>Spiralia</taxon>
        <taxon>Gnathifera</taxon>
        <taxon>Rotifera</taxon>
        <taxon>Eurotatoria</taxon>
        <taxon>Bdelloidea</taxon>
        <taxon>Adinetida</taxon>
        <taxon>Adinetidae</taxon>
        <taxon>Adineta</taxon>
    </lineage>
</organism>
<dbReference type="OrthoDB" id="193139at2759"/>
<evidence type="ECO:0000313" key="8">
    <source>
        <dbReference type="Proteomes" id="UP000663832"/>
    </source>
</evidence>
<evidence type="ECO:0000313" key="7">
    <source>
        <dbReference type="EMBL" id="CAF1667932.1"/>
    </source>
</evidence>
<dbReference type="InterPro" id="IPR023352">
    <property type="entry name" value="MAPEG-like_dom_sf"/>
</dbReference>
<evidence type="ECO:0000256" key="4">
    <source>
        <dbReference type="ARBA" id="ARBA00023136"/>
    </source>
</evidence>
<reference evidence="6" key="1">
    <citation type="submission" date="2021-02" db="EMBL/GenBank/DDBJ databases">
        <authorList>
            <person name="Nowell W R."/>
        </authorList>
    </citation>
    <scope>NUCLEOTIDE SEQUENCE</scope>
</reference>